<sequence length="262" mass="31016">MEQWQQPWQQQHQLLDLWRQYQQHQQQNPWQQYQQNQQQNPRQQLQQQQDPWPQQQQHHHQQHPWEEQQQQQQHEKKQQQQSDQVSPALPSQAPTPATAALDFQPNRLTALPPCVDLLLYHVCYNTNPTPFIAFYSSFSAALFDARLRVGRERYCQQTGVVKKVKWVGLVTLSARKMVEQGVFLFSGRDLLEYMTSPLWQGPSEEEFRDGMERLVVNKNDWFAMDFVVDRDDVVICHHEGPGLDDVVRAQWCRCKDSIKATT</sequence>
<keyword evidence="3" id="KW-1185">Reference proteome</keyword>
<feature type="region of interest" description="Disordered" evidence="1">
    <location>
        <begin position="26"/>
        <end position="100"/>
    </location>
</feature>
<reference evidence="2" key="1">
    <citation type="journal article" date="2023" name="Mol. Phylogenet. Evol.">
        <title>Genome-scale phylogeny and comparative genomics of the fungal order Sordariales.</title>
        <authorList>
            <person name="Hensen N."/>
            <person name="Bonometti L."/>
            <person name="Westerberg I."/>
            <person name="Brannstrom I.O."/>
            <person name="Guillou S."/>
            <person name="Cros-Aarteil S."/>
            <person name="Calhoun S."/>
            <person name="Haridas S."/>
            <person name="Kuo A."/>
            <person name="Mondo S."/>
            <person name="Pangilinan J."/>
            <person name="Riley R."/>
            <person name="LaButti K."/>
            <person name="Andreopoulos B."/>
            <person name="Lipzen A."/>
            <person name="Chen C."/>
            <person name="Yan M."/>
            <person name="Daum C."/>
            <person name="Ng V."/>
            <person name="Clum A."/>
            <person name="Steindorff A."/>
            <person name="Ohm R.A."/>
            <person name="Martin F."/>
            <person name="Silar P."/>
            <person name="Natvig D.O."/>
            <person name="Lalanne C."/>
            <person name="Gautier V."/>
            <person name="Ament-Velasquez S.L."/>
            <person name="Kruys A."/>
            <person name="Hutchinson M.I."/>
            <person name="Powell A.J."/>
            <person name="Barry K."/>
            <person name="Miller A.N."/>
            <person name="Grigoriev I.V."/>
            <person name="Debuchy R."/>
            <person name="Gladieux P."/>
            <person name="Hiltunen Thoren M."/>
            <person name="Johannesson H."/>
        </authorList>
    </citation>
    <scope>NUCLEOTIDE SEQUENCE</scope>
    <source>
        <strain evidence="2">CBS 314.62</strain>
    </source>
</reference>
<dbReference type="EMBL" id="JAULSO010000001">
    <property type="protein sequence ID" value="KAK3693443.1"/>
    <property type="molecule type" value="Genomic_DNA"/>
</dbReference>
<comment type="caution">
    <text evidence="2">The sequence shown here is derived from an EMBL/GenBank/DDBJ whole genome shotgun (WGS) entry which is preliminary data.</text>
</comment>
<evidence type="ECO:0000313" key="2">
    <source>
        <dbReference type="EMBL" id="KAK3693443.1"/>
    </source>
</evidence>
<organism evidence="2 3">
    <name type="scientific">Podospora appendiculata</name>
    <dbReference type="NCBI Taxonomy" id="314037"/>
    <lineage>
        <taxon>Eukaryota</taxon>
        <taxon>Fungi</taxon>
        <taxon>Dikarya</taxon>
        <taxon>Ascomycota</taxon>
        <taxon>Pezizomycotina</taxon>
        <taxon>Sordariomycetes</taxon>
        <taxon>Sordariomycetidae</taxon>
        <taxon>Sordariales</taxon>
        <taxon>Podosporaceae</taxon>
        <taxon>Podospora</taxon>
    </lineage>
</organism>
<gene>
    <name evidence="2" type="ORF">B0T22DRAFT_487142</name>
</gene>
<evidence type="ECO:0000313" key="3">
    <source>
        <dbReference type="Proteomes" id="UP001270362"/>
    </source>
</evidence>
<evidence type="ECO:0000256" key="1">
    <source>
        <dbReference type="SAM" id="MobiDB-lite"/>
    </source>
</evidence>
<proteinExistence type="predicted"/>
<name>A0AAE1CGM3_9PEZI</name>
<accession>A0AAE1CGM3</accession>
<reference evidence="2" key="2">
    <citation type="submission" date="2023-06" db="EMBL/GenBank/DDBJ databases">
        <authorList>
            <consortium name="Lawrence Berkeley National Laboratory"/>
            <person name="Haridas S."/>
            <person name="Hensen N."/>
            <person name="Bonometti L."/>
            <person name="Westerberg I."/>
            <person name="Brannstrom I.O."/>
            <person name="Guillou S."/>
            <person name="Cros-Aarteil S."/>
            <person name="Calhoun S."/>
            <person name="Kuo A."/>
            <person name="Mondo S."/>
            <person name="Pangilinan J."/>
            <person name="Riley R."/>
            <person name="Labutti K."/>
            <person name="Andreopoulos B."/>
            <person name="Lipzen A."/>
            <person name="Chen C."/>
            <person name="Yanf M."/>
            <person name="Daum C."/>
            <person name="Ng V."/>
            <person name="Clum A."/>
            <person name="Steindorff A."/>
            <person name="Ohm R."/>
            <person name="Martin F."/>
            <person name="Silar P."/>
            <person name="Natvig D."/>
            <person name="Lalanne C."/>
            <person name="Gautier V."/>
            <person name="Ament-Velasquez S.L."/>
            <person name="Kruys A."/>
            <person name="Hutchinson M.I."/>
            <person name="Powell A.J."/>
            <person name="Barry K."/>
            <person name="Miller A.N."/>
            <person name="Grigoriev I.V."/>
            <person name="Debuchy R."/>
            <person name="Gladieux P."/>
            <person name="Thoren M.H."/>
            <person name="Johannesson H."/>
        </authorList>
    </citation>
    <scope>NUCLEOTIDE SEQUENCE</scope>
    <source>
        <strain evidence="2">CBS 314.62</strain>
    </source>
</reference>
<dbReference type="Proteomes" id="UP001270362">
    <property type="component" value="Unassembled WGS sequence"/>
</dbReference>
<protein>
    <submittedName>
        <fullName evidence="2">Uncharacterized protein</fullName>
    </submittedName>
</protein>
<dbReference type="AlphaFoldDB" id="A0AAE1CGM3"/>
<feature type="compositionally biased region" description="Low complexity" evidence="1">
    <location>
        <begin position="26"/>
        <end position="56"/>
    </location>
</feature>